<evidence type="ECO:0008006" key="3">
    <source>
        <dbReference type="Google" id="ProtNLM"/>
    </source>
</evidence>
<sequence>KKVCKVPTLNIPAITRGLKNAIEEHPDSKKLEAIQSKRYLRPRKDKGYRRRSDQKDDKTMNKVFNKLTEAQFRMLVRMSRPCFFRLYGEIKDRQVFISTSGPSQRDVRIQMLVALARLGVFGNGATNRRLALTFDISHGSVDVYCNRFREAVKSLEPKYARWPNEEEKQKIIQKHKERYDLHDCIGFMDGSLIQLYRTPHFHPDKFISRK</sequence>
<dbReference type="EMBL" id="JAAECE010000001">
    <property type="protein sequence ID" value="KAF1806346.1"/>
    <property type="molecule type" value="Genomic_DNA"/>
</dbReference>
<gene>
    <name evidence="1" type="ORF">FB192DRAFT_1464258</name>
</gene>
<organism evidence="1 2">
    <name type="scientific">Mucor circinelloides f. lusitanicus</name>
    <name type="common">Mucor racemosus var. lusitanicus</name>
    <dbReference type="NCBI Taxonomy" id="29924"/>
    <lineage>
        <taxon>Eukaryota</taxon>
        <taxon>Fungi</taxon>
        <taxon>Fungi incertae sedis</taxon>
        <taxon>Mucoromycota</taxon>
        <taxon>Mucoromycotina</taxon>
        <taxon>Mucoromycetes</taxon>
        <taxon>Mucorales</taxon>
        <taxon>Mucorineae</taxon>
        <taxon>Mucoraceae</taxon>
        <taxon>Mucor</taxon>
    </lineage>
</organism>
<comment type="caution">
    <text evidence="1">The sequence shown here is derived from an EMBL/GenBank/DDBJ whole genome shotgun (WGS) entry which is preliminary data.</text>
</comment>
<accession>A0A8H4BQP0</accession>
<name>A0A8H4BQP0_MUCCL</name>
<evidence type="ECO:0000313" key="2">
    <source>
        <dbReference type="Proteomes" id="UP000469890"/>
    </source>
</evidence>
<feature type="non-terminal residue" evidence="1">
    <location>
        <position position="1"/>
    </location>
</feature>
<reference evidence="1 2" key="1">
    <citation type="submission" date="2019-09" db="EMBL/GenBank/DDBJ databases">
        <authorList>
            <consortium name="DOE Joint Genome Institute"/>
            <person name="Mondo S.J."/>
            <person name="Navarro-Mendoza M.I."/>
            <person name="Perez-Arques C."/>
            <person name="Panchal S."/>
            <person name="Nicolas F.E."/>
            <person name="Ganguly P."/>
            <person name="Pangilinan J."/>
            <person name="Grigoriev I."/>
            <person name="Heitman J."/>
            <person name="Sanya K."/>
            <person name="Garre V."/>
        </authorList>
    </citation>
    <scope>NUCLEOTIDE SEQUENCE [LARGE SCALE GENOMIC DNA]</scope>
    <source>
        <strain evidence="1 2">MU402</strain>
    </source>
</reference>
<protein>
    <recommendedName>
        <fullName evidence="3">DDE Tnp4 domain-containing protein</fullName>
    </recommendedName>
</protein>
<dbReference type="AlphaFoldDB" id="A0A8H4BQP0"/>
<proteinExistence type="predicted"/>
<dbReference type="Proteomes" id="UP000469890">
    <property type="component" value="Unassembled WGS sequence"/>
</dbReference>
<evidence type="ECO:0000313" key="1">
    <source>
        <dbReference type="EMBL" id="KAF1806346.1"/>
    </source>
</evidence>